<name>A0A4U8T7Y5_9HELI</name>
<reference evidence="2 3" key="1">
    <citation type="journal article" date="2014" name="Genome Announc.">
        <title>Draft genome sequences of eight enterohepatic helicobacter species isolated from both laboratory and wild rodents.</title>
        <authorList>
            <person name="Sheh A."/>
            <person name="Shen Z."/>
            <person name="Fox J.G."/>
        </authorList>
    </citation>
    <scope>NUCLEOTIDE SEQUENCE [LARGE SCALE GENOMIC DNA]</scope>
    <source>
        <strain evidence="2 3">MIT 09-6949</strain>
    </source>
</reference>
<dbReference type="AlphaFoldDB" id="A0A4U8T7Y5"/>
<dbReference type="Pfam" id="PF01856">
    <property type="entry name" value="HP_OMP"/>
    <property type="match status" value="1"/>
</dbReference>
<dbReference type="STRING" id="1677920.LS71_08005"/>
<evidence type="ECO:0000313" key="3">
    <source>
        <dbReference type="Proteomes" id="UP000029733"/>
    </source>
</evidence>
<organism evidence="2 3">
    <name type="scientific">Helicobacter jaachi</name>
    <dbReference type="NCBI Taxonomy" id="1677920"/>
    <lineage>
        <taxon>Bacteria</taxon>
        <taxon>Pseudomonadati</taxon>
        <taxon>Campylobacterota</taxon>
        <taxon>Epsilonproteobacteria</taxon>
        <taxon>Campylobacterales</taxon>
        <taxon>Helicobacteraceae</taxon>
        <taxon>Helicobacter</taxon>
    </lineage>
</organism>
<dbReference type="Proteomes" id="UP000029733">
    <property type="component" value="Unassembled WGS sequence"/>
</dbReference>
<dbReference type="InterPro" id="IPR002718">
    <property type="entry name" value="OMP_Helicobacter"/>
</dbReference>
<evidence type="ECO:0000313" key="2">
    <source>
        <dbReference type="EMBL" id="TLD95759.1"/>
    </source>
</evidence>
<gene>
    <name evidence="2" type="ORF">LS71_007915</name>
</gene>
<sequence>MKRYLFMLFMAICVAYAGESGGFIGGSLSLNNTHYSGTYSAVSNGIITQYPHSNDSSDKFGLSVRFGYQKFSADSRFGGRFYVEYNNNGYAAYRDEGGKAHKMDAYALGLNADVLFELVSLNGVVLGIFAGGGVVFDNHKFTNAQYAIYQENPYVNRGATLSGYGLAYQGGVSLSFAGKHRLEFEIKRSGVVSDYDSGFIYVGANAERLELEARGFLSYRVNYAYVF</sequence>
<evidence type="ECO:0000256" key="1">
    <source>
        <dbReference type="SAM" id="SignalP"/>
    </source>
</evidence>
<dbReference type="RefSeq" id="WP_034356271.1">
    <property type="nucleotide sequence ID" value="NZ_JRPR02000007.1"/>
</dbReference>
<accession>A0A4U8T7Y5</accession>
<dbReference type="OrthoDB" id="5322775at2"/>
<proteinExistence type="predicted"/>
<feature type="signal peptide" evidence="1">
    <location>
        <begin position="1"/>
        <end position="17"/>
    </location>
</feature>
<feature type="chain" id="PRO_5020754142" evidence="1">
    <location>
        <begin position="18"/>
        <end position="227"/>
    </location>
</feature>
<keyword evidence="3" id="KW-1185">Reference proteome</keyword>
<keyword evidence="1" id="KW-0732">Signal</keyword>
<comment type="caution">
    <text evidence="2">The sequence shown here is derived from an EMBL/GenBank/DDBJ whole genome shotgun (WGS) entry which is preliminary data.</text>
</comment>
<dbReference type="EMBL" id="JRPR02000007">
    <property type="protein sequence ID" value="TLD95759.1"/>
    <property type="molecule type" value="Genomic_DNA"/>
</dbReference>
<protein>
    <submittedName>
        <fullName evidence="2">Outer membrane beta-barrel protein</fullName>
    </submittedName>
</protein>